<gene>
    <name evidence="1" type="ORF">GO620_005365</name>
</gene>
<dbReference type="EMBL" id="CP066775">
    <property type="protein sequence ID" value="QQL50887.1"/>
    <property type="molecule type" value="Genomic_DNA"/>
</dbReference>
<dbReference type="SUPFAM" id="SSF55874">
    <property type="entry name" value="ATPase domain of HSP90 chaperone/DNA topoisomerase II/histidine kinase"/>
    <property type="match status" value="1"/>
</dbReference>
<keyword evidence="1" id="KW-0547">Nucleotide-binding</keyword>
<dbReference type="RefSeq" id="WP_157526614.1">
    <property type="nucleotide sequence ID" value="NZ_CP066775.1"/>
</dbReference>
<name>A0A6I4I6R5_9SPHI</name>
<accession>A0A6I4I6R5</accession>
<dbReference type="InterPro" id="IPR036890">
    <property type="entry name" value="HATPase_C_sf"/>
</dbReference>
<reference evidence="1 2" key="1">
    <citation type="submission" date="2020-12" db="EMBL/GenBank/DDBJ databases">
        <title>HMF7856_wgs.fasta genome submission.</title>
        <authorList>
            <person name="Kang H."/>
            <person name="Kim H."/>
            <person name="Joh K."/>
        </authorList>
    </citation>
    <scope>NUCLEOTIDE SEQUENCE [LARGE SCALE GENOMIC DNA]</scope>
    <source>
        <strain evidence="1 2">HMF7856</strain>
    </source>
</reference>
<keyword evidence="1" id="KW-0067">ATP-binding</keyword>
<protein>
    <submittedName>
        <fullName evidence="1">ATP-binding protein</fullName>
    </submittedName>
</protein>
<dbReference type="Proteomes" id="UP000429232">
    <property type="component" value="Chromosome"/>
</dbReference>
<dbReference type="Gene3D" id="3.30.565.10">
    <property type="entry name" value="Histidine kinase-like ATPase, C-terminal domain"/>
    <property type="match status" value="1"/>
</dbReference>
<proteinExistence type="predicted"/>
<dbReference type="KEGG" id="mgik:GO620_005365"/>
<sequence length="172" mass="19612">MPVQRSYEIHLLDHVPPALLEGMLTFIKESIPVVKDEAHLLSRSKFILTELVTNAIKHANTMVSTVTVRLDANSISFVKTDTGDKLDVPQMSSESVPHGKVITTDIMHTLYSVNENDRITFYCHEHPEPSLDDEHTYPEHFGLLIITKASDDFYYRYDQSSQTNIFTVTINF</sequence>
<organism evidence="1 2">
    <name type="scientific">Mucilaginibacter ginkgonis</name>
    <dbReference type="NCBI Taxonomy" id="2682091"/>
    <lineage>
        <taxon>Bacteria</taxon>
        <taxon>Pseudomonadati</taxon>
        <taxon>Bacteroidota</taxon>
        <taxon>Sphingobacteriia</taxon>
        <taxon>Sphingobacteriales</taxon>
        <taxon>Sphingobacteriaceae</taxon>
        <taxon>Mucilaginibacter</taxon>
    </lineage>
</organism>
<dbReference type="AlphaFoldDB" id="A0A6I4I6R5"/>
<evidence type="ECO:0000313" key="2">
    <source>
        <dbReference type="Proteomes" id="UP000429232"/>
    </source>
</evidence>
<keyword evidence="2" id="KW-1185">Reference proteome</keyword>
<dbReference type="GO" id="GO:0005524">
    <property type="term" value="F:ATP binding"/>
    <property type="evidence" value="ECO:0007669"/>
    <property type="project" value="UniProtKB-KW"/>
</dbReference>
<evidence type="ECO:0000313" key="1">
    <source>
        <dbReference type="EMBL" id="QQL50887.1"/>
    </source>
</evidence>